<comment type="similarity">
    <text evidence="2">Belongs to the raftlin family.</text>
</comment>
<feature type="compositionally biased region" description="Polar residues" evidence="8">
    <location>
        <begin position="285"/>
        <end position="295"/>
    </location>
</feature>
<dbReference type="GO" id="GO:0005886">
    <property type="term" value="C:plasma membrane"/>
    <property type="evidence" value="ECO:0007669"/>
    <property type="project" value="UniProtKB-SubCell"/>
</dbReference>
<feature type="compositionally biased region" description="Basic and acidic residues" evidence="8">
    <location>
        <begin position="686"/>
        <end position="699"/>
    </location>
</feature>
<feature type="compositionally biased region" description="Low complexity" evidence="8">
    <location>
        <begin position="223"/>
        <end position="249"/>
    </location>
</feature>
<comment type="caution">
    <text evidence="9">The sequence shown here is derived from an EMBL/GenBank/DDBJ whole genome shotgun (WGS) entry which is preliminary data.</text>
</comment>
<keyword evidence="3" id="KW-1003">Cell membrane</keyword>
<dbReference type="EMBL" id="JAUPFM010000008">
    <property type="protein sequence ID" value="KAK2845026.1"/>
    <property type="molecule type" value="Genomic_DNA"/>
</dbReference>
<name>A0AA88MU39_CHASR</name>
<keyword evidence="6" id="KW-0564">Palmitate</keyword>
<evidence type="ECO:0000256" key="7">
    <source>
        <dbReference type="ARBA" id="ARBA00023288"/>
    </source>
</evidence>
<evidence type="ECO:0000256" key="3">
    <source>
        <dbReference type="ARBA" id="ARBA00022475"/>
    </source>
</evidence>
<keyword evidence="4" id="KW-0519">Myristate</keyword>
<organism evidence="9 10">
    <name type="scientific">Channa striata</name>
    <name type="common">Snakehead murrel</name>
    <name type="synonym">Ophicephalus striatus</name>
    <dbReference type="NCBI Taxonomy" id="64152"/>
    <lineage>
        <taxon>Eukaryota</taxon>
        <taxon>Metazoa</taxon>
        <taxon>Chordata</taxon>
        <taxon>Craniata</taxon>
        <taxon>Vertebrata</taxon>
        <taxon>Euteleostomi</taxon>
        <taxon>Actinopterygii</taxon>
        <taxon>Neopterygii</taxon>
        <taxon>Teleostei</taxon>
        <taxon>Neoteleostei</taxon>
        <taxon>Acanthomorphata</taxon>
        <taxon>Anabantaria</taxon>
        <taxon>Anabantiformes</taxon>
        <taxon>Channoidei</taxon>
        <taxon>Channidae</taxon>
        <taxon>Channa</taxon>
    </lineage>
</organism>
<evidence type="ECO:0000313" key="10">
    <source>
        <dbReference type="Proteomes" id="UP001187415"/>
    </source>
</evidence>
<proteinExistence type="inferred from homology"/>
<gene>
    <name evidence="9" type="ORF">Q5P01_011685</name>
</gene>
<dbReference type="Pfam" id="PF15250">
    <property type="entry name" value="Raftlin"/>
    <property type="match status" value="1"/>
</dbReference>
<keyword evidence="5" id="KW-0472">Membrane</keyword>
<feature type="compositionally biased region" description="Basic and acidic residues" evidence="8">
    <location>
        <begin position="579"/>
        <end position="599"/>
    </location>
</feature>
<evidence type="ECO:0000313" key="9">
    <source>
        <dbReference type="EMBL" id="KAK2845026.1"/>
    </source>
</evidence>
<keyword evidence="7" id="KW-0449">Lipoprotein</keyword>
<protein>
    <recommendedName>
        <fullName evidence="11">Raftlin Raft-linking protein</fullName>
    </recommendedName>
</protein>
<evidence type="ECO:0000256" key="8">
    <source>
        <dbReference type="SAM" id="MobiDB-lite"/>
    </source>
</evidence>
<dbReference type="PANTHER" id="PTHR17601:SF3">
    <property type="entry name" value="RAFTLIN"/>
    <property type="match status" value="1"/>
</dbReference>
<feature type="compositionally biased region" description="Basic and acidic residues" evidence="8">
    <location>
        <begin position="607"/>
        <end position="642"/>
    </location>
</feature>
<reference evidence="9" key="1">
    <citation type="submission" date="2023-07" db="EMBL/GenBank/DDBJ databases">
        <title>Chromosome-level Genome Assembly of Striped Snakehead (Channa striata).</title>
        <authorList>
            <person name="Liu H."/>
        </authorList>
    </citation>
    <scope>NUCLEOTIDE SEQUENCE</scope>
    <source>
        <strain evidence="9">Gz</strain>
        <tissue evidence="9">Muscle</tissue>
    </source>
</reference>
<feature type="compositionally biased region" description="Polar residues" evidence="8">
    <location>
        <begin position="715"/>
        <end position="726"/>
    </location>
</feature>
<evidence type="ECO:0000256" key="4">
    <source>
        <dbReference type="ARBA" id="ARBA00022707"/>
    </source>
</evidence>
<keyword evidence="10" id="KW-1185">Reference proteome</keyword>
<evidence type="ECO:0000256" key="6">
    <source>
        <dbReference type="ARBA" id="ARBA00023139"/>
    </source>
</evidence>
<comment type="subcellular location">
    <subcellularLocation>
        <location evidence="1">Cell membrane</location>
        <topology evidence="1">Lipid-anchor</topology>
    </subcellularLocation>
</comment>
<feature type="region of interest" description="Disordered" evidence="8">
    <location>
        <begin position="214"/>
        <end position="336"/>
    </location>
</feature>
<dbReference type="InterPro" id="IPR028169">
    <property type="entry name" value="Raftlin"/>
</dbReference>
<dbReference type="PANTHER" id="PTHR17601">
    <property type="entry name" value="RAFTLIN-RELATED"/>
    <property type="match status" value="1"/>
</dbReference>
<feature type="compositionally biased region" description="Basic and acidic residues" evidence="8">
    <location>
        <begin position="659"/>
        <end position="670"/>
    </location>
</feature>
<sequence>MDSSVSRVELNALLCWKLWSSCCLRIPAVNFLSIVKQGPCTNRGAMGCGLRKMKPASDDNSPGKIYSTLKRPQVETKVGMAYTYRYLDFLIGKDGGTSTLRLSSVRELPGQLQELYQQGFVLAAVHPFIHPCGPESNSPQHQLYRAILVRLNDGVERSQPVCPPYKLQLEECLSAEQVPTPELIQGYVKKQIQDAADQGVMFVGFVQEPYGAPCTRIREPDTPSLSLHSSPSSVLGSLGSCSPSNLSSPRNIPEPGARAEKANKDDNEEDASCKAGDGTTRGEENQSVNTGNHSASELEDSQDKVSSVASPISERDLELTEEDSSCHNNNKDRGTEIKARQSYRVRRGDGVELLAFYNHPPVREGHVKYYTVKVPLRVQNCDEGVKGVEANWLDHMTQHFNNGASLVDGYFHLGNVSDLLPKSVESVFIFQEASEGEPNVATPTYDAIVVEQWTVIDGLQVKADYIPLLQSLATYGWRLTCVLPTPVIKTNSDGSLSTKQIVFLQRPVLNRKSRESKKLIFKTRNKANKNCIKDTAKNKKKKKTKTDGEDPKILDDREKAEKEVEESKDERGNPTQSARENETPEVKEVRCEKDRKIDDGIEVSIETVKKKDGGAEQKDKGAENGTEEEKITLDGEGLKENGEVQEVAEAGATAATSSKTKEKEDQRGAEVKAVIENGVETDDEKDDGKESATKHKPEEPPSVEVNSKGVVADLQVTNQSPEETLE</sequence>
<evidence type="ECO:0008006" key="11">
    <source>
        <dbReference type="Google" id="ProtNLM"/>
    </source>
</evidence>
<feature type="region of interest" description="Disordered" evidence="8">
    <location>
        <begin position="531"/>
        <end position="726"/>
    </location>
</feature>
<accession>A0AA88MU39</accession>
<dbReference type="AlphaFoldDB" id="A0AA88MU39"/>
<evidence type="ECO:0000256" key="2">
    <source>
        <dbReference type="ARBA" id="ARBA00006390"/>
    </source>
</evidence>
<evidence type="ECO:0000256" key="5">
    <source>
        <dbReference type="ARBA" id="ARBA00023136"/>
    </source>
</evidence>
<evidence type="ECO:0000256" key="1">
    <source>
        <dbReference type="ARBA" id="ARBA00004193"/>
    </source>
</evidence>
<dbReference type="Proteomes" id="UP001187415">
    <property type="component" value="Unassembled WGS sequence"/>
</dbReference>
<feature type="compositionally biased region" description="Low complexity" evidence="8">
    <location>
        <begin position="644"/>
        <end position="658"/>
    </location>
</feature>
<feature type="compositionally biased region" description="Basic and acidic residues" evidence="8">
    <location>
        <begin position="545"/>
        <end position="562"/>
    </location>
</feature>